<dbReference type="InterPro" id="IPR027417">
    <property type="entry name" value="P-loop_NTPase"/>
</dbReference>
<evidence type="ECO:0000313" key="2">
    <source>
        <dbReference type="EMBL" id="TJZ76870.1"/>
    </source>
</evidence>
<reference evidence="2 3" key="1">
    <citation type="submission" date="2019-04" db="EMBL/GenBank/DDBJ databases">
        <authorList>
            <person name="Li J."/>
        </authorList>
    </citation>
    <scope>NUCLEOTIDE SEQUENCE [LARGE SCALE GENOMIC DNA]</scope>
    <source>
        <strain evidence="2 3">CCTCC AB2016182</strain>
    </source>
</reference>
<evidence type="ECO:0000313" key="3">
    <source>
        <dbReference type="Proteomes" id="UP000306223"/>
    </source>
</evidence>
<gene>
    <name evidence="2" type="ORF">FA740_19295</name>
</gene>
<proteinExistence type="predicted"/>
<keyword evidence="1" id="KW-0812">Transmembrane</keyword>
<dbReference type="SUPFAM" id="SSF52540">
    <property type="entry name" value="P-loop containing nucleoside triphosphate hydrolases"/>
    <property type="match status" value="1"/>
</dbReference>
<dbReference type="OrthoDB" id="7210594at2"/>
<keyword evidence="3" id="KW-1185">Reference proteome</keyword>
<dbReference type="InterPro" id="IPR052922">
    <property type="entry name" value="Cytidylate_Kinase-2"/>
</dbReference>
<dbReference type="PANTHER" id="PTHR37816:SF3">
    <property type="entry name" value="MODULATES DNA TOPOLOGY"/>
    <property type="match status" value="1"/>
</dbReference>
<comment type="caution">
    <text evidence="2">The sequence shown here is derived from an EMBL/GenBank/DDBJ whole genome shotgun (WGS) entry which is preliminary data.</text>
</comment>
<sequence>MEIIKRVMVLGGSGVGKTWLTLQLAKRFRLPGHHIDQLSWQPGFIHRTAEELDEMTRAVHAGDEWVLEGGHYETAHERARRAQLLVWVDPVSATQLTRVVWRSLRYHGKVRPGMGEGCVEWFGARTKEAAHYALTSREFHRERAREVIASAPPTLPVVHLRSSLQTYQFLWNCRCHPAESGFTMKPRLVQAYTRSIARAVIAMAMPAALLGIGVDFGMETQTVY</sequence>
<accession>A0A4U0Q7P2</accession>
<keyword evidence="1" id="KW-0472">Membrane</keyword>
<dbReference type="PANTHER" id="PTHR37816">
    <property type="entry name" value="YALI0E33011P"/>
    <property type="match status" value="1"/>
</dbReference>
<name>A0A4U0Q7P2_9RHOB</name>
<protein>
    <recommendedName>
        <fullName evidence="4">DNA topology modulation protein FlaR</fullName>
    </recommendedName>
</protein>
<dbReference type="AlphaFoldDB" id="A0A4U0Q7P2"/>
<keyword evidence="1" id="KW-1133">Transmembrane helix</keyword>
<organism evidence="2 3">
    <name type="scientific">Paracoccus hibiscisoli</name>
    <dbReference type="NCBI Taxonomy" id="2023261"/>
    <lineage>
        <taxon>Bacteria</taxon>
        <taxon>Pseudomonadati</taxon>
        <taxon>Pseudomonadota</taxon>
        <taxon>Alphaproteobacteria</taxon>
        <taxon>Rhodobacterales</taxon>
        <taxon>Paracoccaceae</taxon>
        <taxon>Paracoccus</taxon>
    </lineage>
</organism>
<evidence type="ECO:0008006" key="4">
    <source>
        <dbReference type="Google" id="ProtNLM"/>
    </source>
</evidence>
<dbReference type="Proteomes" id="UP000306223">
    <property type="component" value="Unassembled WGS sequence"/>
</dbReference>
<feature type="transmembrane region" description="Helical" evidence="1">
    <location>
        <begin position="195"/>
        <end position="214"/>
    </location>
</feature>
<evidence type="ECO:0000256" key="1">
    <source>
        <dbReference type="SAM" id="Phobius"/>
    </source>
</evidence>
<dbReference type="RefSeq" id="WP_136858410.1">
    <property type="nucleotide sequence ID" value="NZ_SUNH01000079.1"/>
</dbReference>
<dbReference type="EMBL" id="SUNH01000079">
    <property type="protein sequence ID" value="TJZ76870.1"/>
    <property type="molecule type" value="Genomic_DNA"/>
</dbReference>